<comment type="caution">
    <text evidence="3">The sequence shown here is derived from an EMBL/GenBank/DDBJ whole genome shotgun (WGS) entry which is preliminary data.</text>
</comment>
<keyword evidence="1" id="KW-1133">Transmembrane helix</keyword>
<feature type="domain" description="CAAX prenyl protease 2/Lysostaphin resistance protein A-like" evidence="2">
    <location>
        <begin position="131"/>
        <end position="216"/>
    </location>
</feature>
<feature type="transmembrane region" description="Helical" evidence="1">
    <location>
        <begin position="242"/>
        <end position="261"/>
    </location>
</feature>
<protein>
    <submittedName>
        <fullName evidence="3">CPBP family intramembrane metalloprotease</fullName>
    </submittedName>
</protein>
<feature type="transmembrane region" description="Helical" evidence="1">
    <location>
        <begin position="84"/>
        <end position="105"/>
    </location>
</feature>
<dbReference type="GO" id="GO:0080120">
    <property type="term" value="P:CAAX-box protein maturation"/>
    <property type="evidence" value="ECO:0007669"/>
    <property type="project" value="UniProtKB-ARBA"/>
</dbReference>
<evidence type="ECO:0000259" key="2">
    <source>
        <dbReference type="Pfam" id="PF02517"/>
    </source>
</evidence>
<dbReference type="AlphaFoldDB" id="A0A7X5ARV9"/>
<evidence type="ECO:0000313" key="3">
    <source>
        <dbReference type="EMBL" id="NAW64728.1"/>
    </source>
</evidence>
<feature type="transmembrane region" description="Helical" evidence="1">
    <location>
        <begin position="42"/>
        <end position="64"/>
    </location>
</feature>
<evidence type="ECO:0000256" key="1">
    <source>
        <dbReference type="SAM" id="Phobius"/>
    </source>
</evidence>
<keyword evidence="3" id="KW-0482">Metalloprotease</keyword>
<name>A0A7X5ARV9_9GAMM</name>
<organism evidence="3 4">
    <name type="scientific">Photobacterium halotolerans</name>
    <dbReference type="NCBI Taxonomy" id="265726"/>
    <lineage>
        <taxon>Bacteria</taxon>
        <taxon>Pseudomonadati</taxon>
        <taxon>Pseudomonadota</taxon>
        <taxon>Gammaproteobacteria</taxon>
        <taxon>Vibrionales</taxon>
        <taxon>Vibrionaceae</taxon>
        <taxon>Photobacterium</taxon>
    </lineage>
</organism>
<evidence type="ECO:0000313" key="4">
    <source>
        <dbReference type="Proteomes" id="UP000465712"/>
    </source>
</evidence>
<reference evidence="3 4" key="1">
    <citation type="submission" date="2017-05" db="EMBL/GenBank/DDBJ databases">
        <title>High clonality and local adaptation shapes Vibrionaceae linages within an endangered oasis.</title>
        <authorList>
            <person name="Vazquez-Rosas-Landa M."/>
        </authorList>
    </citation>
    <scope>NUCLEOTIDE SEQUENCE [LARGE SCALE GENOMIC DNA]</scope>
    <source>
        <strain evidence="3 4">P46_P4S1P180</strain>
    </source>
</reference>
<dbReference type="GO" id="GO:0006508">
    <property type="term" value="P:proteolysis"/>
    <property type="evidence" value="ECO:0007669"/>
    <property type="project" value="UniProtKB-KW"/>
</dbReference>
<keyword evidence="3" id="KW-0378">Hydrolase</keyword>
<feature type="transmembrane region" description="Helical" evidence="1">
    <location>
        <begin position="164"/>
        <end position="191"/>
    </location>
</feature>
<keyword evidence="1" id="KW-0812">Transmembrane</keyword>
<keyword evidence="1" id="KW-0472">Membrane</keyword>
<feature type="transmembrane region" description="Helical" evidence="1">
    <location>
        <begin position="126"/>
        <end position="144"/>
    </location>
</feature>
<dbReference type="EMBL" id="WXWW01000089">
    <property type="protein sequence ID" value="NAW64728.1"/>
    <property type="molecule type" value="Genomic_DNA"/>
</dbReference>
<gene>
    <name evidence="3" type="ORF">CAG72_05820</name>
</gene>
<dbReference type="PANTHER" id="PTHR36435:SF1">
    <property type="entry name" value="CAAX AMINO TERMINAL PROTEASE FAMILY PROTEIN"/>
    <property type="match status" value="1"/>
</dbReference>
<proteinExistence type="predicted"/>
<dbReference type="GO" id="GO:0008237">
    <property type="term" value="F:metallopeptidase activity"/>
    <property type="evidence" value="ECO:0007669"/>
    <property type="project" value="UniProtKB-KW"/>
</dbReference>
<dbReference type="InterPro" id="IPR052710">
    <property type="entry name" value="CAAX_protease"/>
</dbReference>
<dbReference type="Proteomes" id="UP000465712">
    <property type="component" value="Unassembled WGS sequence"/>
</dbReference>
<keyword evidence="3" id="KW-0645">Protease</keyword>
<feature type="transmembrane region" description="Helical" evidence="1">
    <location>
        <begin position="6"/>
        <end position="30"/>
    </location>
</feature>
<dbReference type="Pfam" id="PF02517">
    <property type="entry name" value="Rce1-like"/>
    <property type="match status" value="1"/>
</dbReference>
<dbReference type="InterPro" id="IPR003675">
    <property type="entry name" value="Rce1/LyrA-like_dom"/>
</dbReference>
<dbReference type="GO" id="GO:0004175">
    <property type="term" value="F:endopeptidase activity"/>
    <property type="evidence" value="ECO:0007669"/>
    <property type="project" value="UniProtKB-ARBA"/>
</dbReference>
<dbReference type="PANTHER" id="PTHR36435">
    <property type="entry name" value="SLR1288 PROTEIN"/>
    <property type="match status" value="1"/>
</dbReference>
<sequence>MNQKHYLTSFWGALFISVSLLSVETFLSLVMIEIGMDINNEAALFLAVNTLISGALIISGIVSLNRLSWQQLFHDSRNSVKATMTLLSAPIVFVVAGAILWIPLLSDWIVSSLVAGEQETEFTRKIMNDGIASIFAVCIVAPLVEEAIFRGIILRGFLQRYSEGIAIMLSSMLFAVYHLNIYQIPVAYILGTFMGWVFVKSRSLWPSIFTHVVYNSLAVWAWQSFDDSQNSTGDLADLSSQYIAVHLSVGVMLTCVGIYLLQKLLIKPVTCRL</sequence>
<feature type="transmembrane region" description="Helical" evidence="1">
    <location>
        <begin position="203"/>
        <end position="222"/>
    </location>
</feature>
<accession>A0A7X5ARV9</accession>
<dbReference type="RefSeq" id="WP_161443549.1">
    <property type="nucleotide sequence ID" value="NZ_WXWW01000089.1"/>
</dbReference>